<dbReference type="STRING" id="553466.SAMN04487950_2189"/>
<dbReference type="GO" id="GO:0016853">
    <property type="term" value="F:isomerase activity"/>
    <property type="evidence" value="ECO:0007669"/>
    <property type="project" value="UniProtKB-KW"/>
</dbReference>
<dbReference type="EMBL" id="FOTC01000002">
    <property type="protein sequence ID" value="SFL05263.1"/>
    <property type="molecule type" value="Genomic_DNA"/>
</dbReference>
<dbReference type="RefSeq" id="WP_089869268.1">
    <property type="nucleotide sequence ID" value="NZ_FOTC01000002.1"/>
</dbReference>
<keyword evidence="3" id="KW-1185">Reference proteome</keyword>
<dbReference type="Pfam" id="PF00085">
    <property type="entry name" value="Thioredoxin"/>
    <property type="match status" value="1"/>
</dbReference>
<dbReference type="InterPro" id="IPR036249">
    <property type="entry name" value="Thioredoxin-like_sf"/>
</dbReference>
<sequence length="227" mass="24499">MAAEPPDVDVEPALDRLIDTGVVDEADDGALTTTAAFEDTRRVYHDTYAHMADKGFHSTVADLFDIDRDEVGAHIDATGMTRDELVAYLSVRSFLDDPPEQETLAVMAGIVVQIGPGSPVPLAVEELCDEEYEQFLADEPDAVVTVWKHGCDPCEAMKEDIDEIVASVPDGVAIAGVDGADVPAFRRAFDVAVAPAVLLFRDGQLRETFTGRKSPATLADAFEAVYR</sequence>
<keyword evidence="2" id="KW-0413">Isomerase</keyword>
<dbReference type="Gene3D" id="3.40.30.10">
    <property type="entry name" value="Glutaredoxin"/>
    <property type="match status" value="1"/>
</dbReference>
<dbReference type="Proteomes" id="UP000199607">
    <property type="component" value="Unassembled WGS sequence"/>
</dbReference>
<evidence type="ECO:0000313" key="2">
    <source>
        <dbReference type="EMBL" id="SFL05263.1"/>
    </source>
</evidence>
<name>A0A1I4EJ74_9EURY</name>
<accession>A0A1I4EJ74</accession>
<dbReference type="AlphaFoldDB" id="A0A1I4EJ74"/>
<dbReference type="PROSITE" id="PS51352">
    <property type="entry name" value="THIOREDOXIN_2"/>
    <property type="match status" value="1"/>
</dbReference>
<evidence type="ECO:0000313" key="3">
    <source>
        <dbReference type="Proteomes" id="UP000199607"/>
    </source>
</evidence>
<dbReference type="CDD" id="cd02947">
    <property type="entry name" value="TRX_family"/>
    <property type="match status" value="1"/>
</dbReference>
<dbReference type="InterPro" id="IPR013766">
    <property type="entry name" value="Thioredoxin_domain"/>
</dbReference>
<reference evidence="3" key="1">
    <citation type="submission" date="2016-10" db="EMBL/GenBank/DDBJ databases">
        <authorList>
            <person name="Varghese N."/>
            <person name="Submissions S."/>
        </authorList>
    </citation>
    <scope>NUCLEOTIDE SEQUENCE [LARGE SCALE GENOMIC DNA]</scope>
    <source>
        <strain evidence="3">CGMCC 1.7738</strain>
    </source>
</reference>
<dbReference type="SUPFAM" id="SSF52833">
    <property type="entry name" value="Thioredoxin-like"/>
    <property type="match status" value="1"/>
</dbReference>
<proteinExistence type="predicted"/>
<protein>
    <submittedName>
        <fullName evidence="2">Thiol-disulfide isomerase or thioredoxin</fullName>
    </submittedName>
</protein>
<feature type="domain" description="Thioredoxin" evidence="1">
    <location>
        <begin position="114"/>
        <end position="227"/>
    </location>
</feature>
<evidence type="ECO:0000259" key="1">
    <source>
        <dbReference type="PROSITE" id="PS51352"/>
    </source>
</evidence>
<gene>
    <name evidence="2" type="ORF">SAMN04487950_2189</name>
</gene>
<organism evidence="2 3">
    <name type="scientific">Halogranum rubrum</name>
    <dbReference type="NCBI Taxonomy" id="553466"/>
    <lineage>
        <taxon>Archaea</taxon>
        <taxon>Methanobacteriati</taxon>
        <taxon>Methanobacteriota</taxon>
        <taxon>Stenosarchaea group</taxon>
        <taxon>Halobacteria</taxon>
        <taxon>Halobacteriales</taxon>
        <taxon>Haloferacaceae</taxon>
    </lineage>
</organism>